<dbReference type="AlphaFoldDB" id="A0A942E0Q7"/>
<comment type="caution">
    <text evidence="2">The sequence shown here is derived from an EMBL/GenBank/DDBJ whole genome shotgun (WGS) entry which is preliminary data.</text>
</comment>
<sequence>MAGTFADSNRASLRYIAEDSAAWGVTPANGSPREMRITGSQLAPQKETRTSDELRSDRMVPSIAEVGASAEGEINFELSAGAIDDFLAAFVYGLWSRPMTFDMFKGKAVSIKAADQITIGGDVQPYLTVGRTIKTEGFLNPANNTYASISAVAYAGGVTTITVTSAAFVAEAGNDFCRVLDANDVLVLKDTNIRFGTDGASTIDSNANNAFAAAIAAGQLKIGQKIHVDGLGFETGSVTITGVPGAGTNVVVSDGVNQKTFQWGGVVPAGVVAMAAGADATEAGDNLVAAIMDQVSRGNLALKAVNAVGVVTITNLEETSGGAIVKGADPSNAVAVANFAGAVNSIRGIFTITSVSDDVLGVSPAPATNDNVGGATITVKGSMLRNPSNVNDFIRQSFTVETSFEDVNQHFVATGLRVGTFELSMESGEISTGSISMMGRAMERRKTQTSLLRNAPYTPKDAPAHDVMNATSNVGNLAIDGVAGAAFLQSISISGDASLREQRAVGNKYAVGIGVGRFQLTGSFSAYFETGELFDKFVDHDTISLSFFYHDNQRNRYDFTIPAIKLTADPVAPEGIDQDVIEAIEWEAQRDPATACMIQIDRFSSTMPAMA</sequence>
<dbReference type="RefSeq" id="WP_188254428.1">
    <property type="nucleotide sequence ID" value="NZ_JABVCF010000004.1"/>
</dbReference>
<reference evidence="2" key="1">
    <citation type="submission" date="2021-04" db="EMBL/GenBank/DDBJ databases">
        <title>Pseudaminobacter soli sp. nov., isolated from paddy soil contaminated by heavy metals.</title>
        <authorList>
            <person name="Zhang K."/>
        </authorList>
    </citation>
    <scope>NUCLEOTIDE SEQUENCE</scope>
    <source>
        <strain evidence="2">19-2017</strain>
    </source>
</reference>
<dbReference type="EMBL" id="JAGWCR010000004">
    <property type="protein sequence ID" value="MBS3648866.1"/>
    <property type="molecule type" value="Genomic_DNA"/>
</dbReference>
<organism evidence="2 3">
    <name type="scientific">Pseudaminobacter soli</name>
    <name type="common">ex Zhang et al. 2022</name>
    <dbReference type="NCBI Taxonomy" id="2831468"/>
    <lineage>
        <taxon>Bacteria</taxon>
        <taxon>Pseudomonadati</taxon>
        <taxon>Pseudomonadota</taxon>
        <taxon>Alphaproteobacteria</taxon>
        <taxon>Hyphomicrobiales</taxon>
        <taxon>Phyllobacteriaceae</taxon>
        <taxon>Pseudaminobacter</taxon>
    </lineage>
</organism>
<feature type="compositionally biased region" description="Basic and acidic residues" evidence="1">
    <location>
        <begin position="46"/>
        <end position="55"/>
    </location>
</feature>
<evidence type="ECO:0000313" key="2">
    <source>
        <dbReference type="EMBL" id="MBS3648866.1"/>
    </source>
</evidence>
<dbReference type="InterPro" id="IPR044000">
    <property type="entry name" value="Phage_tube_2"/>
</dbReference>
<protein>
    <recommendedName>
        <fullName evidence="4">Major tail tube protein</fullName>
    </recommendedName>
</protein>
<dbReference type="Pfam" id="PF18906">
    <property type="entry name" value="Phage_tube_2"/>
    <property type="match status" value="1"/>
</dbReference>
<proteinExistence type="predicted"/>
<accession>A0A942E0Q7</accession>
<dbReference type="Proteomes" id="UP000680348">
    <property type="component" value="Unassembled WGS sequence"/>
</dbReference>
<evidence type="ECO:0000313" key="3">
    <source>
        <dbReference type="Proteomes" id="UP000680348"/>
    </source>
</evidence>
<gene>
    <name evidence="2" type="ORF">KEU06_09630</name>
</gene>
<evidence type="ECO:0000256" key="1">
    <source>
        <dbReference type="SAM" id="MobiDB-lite"/>
    </source>
</evidence>
<evidence type="ECO:0008006" key="4">
    <source>
        <dbReference type="Google" id="ProtNLM"/>
    </source>
</evidence>
<feature type="region of interest" description="Disordered" evidence="1">
    <location>
        <begin position="26"/>
        <end position="55"/>
    </location>
</feature>
<keyword evidence="3" id="KW-1185">Reference proteome</keyword>
<name>A0A942E0Q7_9HYPH</name>